<dbReference type="Pfam" id="PF13489">
    <property type="entry name" value="Methyltransf_23"/>
    <property type="match status" value="1"/>
</dbReference>
<dbReference type="Gene3D" id="3.40.50.150">
    <property type="entry name" value="Vaccinia Virus protein VP39"/>
    <property type="match status" value="1"/>
</dbReference>
<protein>
    <submittedName>
        <fullName evidence="1">Methyltransferase family protein</fullName>
    </submittedName>
</protein>
<dbReference type="CDD" id="cd02440">
    <property type="entry name" value="AdoMet_MTases"/>
    <property type="match status" value="1"/>
</dbReference>
<dbReference type="PANTHER" id="PTHR43861">
    <property type="entry name" value="TRANS-ACONITATE 2-METHYLTRANSFERASE-RELATED"/>
    <property type="match status" value="1"/>
</dbReference>
<gene>
    <name evidence="1" type="ORF">DFJ65_1393</name>
</gene>
<comment type="caution">
    <text evidence="1">The sequence shown here is derived from an EMBL/GenBank/DDBJ whole genome shotgun (WGS) entry which is preliminary data.</text>
</comment>
<dbReference type="EMBL" id="QTUA01000001">
    <property type="protein sequence ID" value="REF30387.1"/>
    <property type="molecule type" value="Genomic_DNA"/>
</dbReference>
<dbReference type="GO" id="GO:0008168">
    <property type="term" value="F:methyltransferase activity"/>
    <property type="evidence" value="ECO:0007669"/>
    <property type="project" value="UniProtKB-KW"/>
</dbReference>
<dbReference type="RefSeq" id="WP_115922391.1">
    <property type="nucleotide sequence ID" value="NZ_QTUA01000001.1"/>
</dbReference>
<dbReference type="SUPFAM" id="SSF53335">
    <property type="entry name" value="S-adenosyl-L-methionine-dependent methyltransferases"/>
    <property type="match status" value="1"/>
</dbReference>
<proteinExistence type="predicted"/>
<accession>A0A3D9UM58</accession>
<keyword evidence="1" id="KW-0808">Transferase</keyword>
<evidence type="ECO:0000313" key="1">
    <source>
        <dbReference type="EMBL" id="REF30387.1"/>
    </source>
</evidence>
<dbReference type="OrthoDB" id="9810247at2"/>
<keyword evidence="1" id="KW-0489">Methyltransferase</keyword>
<dbReference type="PANTHER" id="PTHR43861:SF1">
    <property type="entry name" value="TRANS-ACONITATE 2-METHYLTRANSFERASE"/>
    <property type="match status" value="1"/>
</dbReference>
<sequence length="230" mass="25321">MSSPAQQDVYGFNTRPDVVPSIPVHARSALDVGCSEGGFGRTLRQVLGPDAHLVGVDAVPANVAAARANIDFDEVVEGYFPDAMAGRPETFDIVSFNDVLEHIVDPWATLEAVKGWLSPSGVVLAAIPNVQWLPVVIGLVMGRWDYEETGILDRTHVRFFTRKTIMDMFAGCGYEVLECRGANDVSEYFASDPVRWRRSIKQFAGRLSGDRRYMHFIVVARPVIAGPSPR</sequence>
<keyword evidence="2" id="KW-1185">Reference proteome</keyword>
<dbReference type="InterPro" id="IPR029063">
    <property type="entry name" value="SAM-dependent_MTases_sf"/>
</dbReference>
<reference evidence="1 2" key="1">
    <citation type="submission" date="2018-08" db="EMBL/GenBank/DDBJ databases">
        <title>Sequencing the genomes of 1000 actinobacteria strains.</title>
        <authorList>
            <person name="Klenk H.-P."/>
        </authorList>
    </citation>
    <scope>NUCLEOTIDE SEQUENCE [LARGE SCALE GENOMIC DNA]</scope>
    <source>
        <strain evidence="1 2">DSM 22967</strain>
    </source>
</reference>
<dbReference type="GO" id="GO:0032259">
    <property type="term" value="P:methylation"/>
    <property type="evidence" value="ECO:0007669"/>
    <property type="project" value="UniProtKB-KW"/>
</dbReference>
<evidence type="ECO:0000313" key="2">
    <source>
        <dbReference type="Proteomes" id="UP000256253"/>
    </source>
</evidence>
<organism evidence="1 2">
    <name type="scientific">Calidifontibacter indicus</name>
    <dbReference type="NCBI Taxonomy" id="419650"/>
    <lineage>
        <taxon>Bacteria</taxon>
        <taxon>Bacillati</taxon>
        <taxon>Actinomycetota</taxon>
        <taxon>Actinomycetes</taxon>
        <taxon>Micrococcales</taxon>
        <taxon>Dermacoccaceae</taxon>
        <taxon>Calidifontibacter</taxon>
    </lineage>
</organism>
<dbReference type="AlphaFoldDB" id="A0A3D9UM58"/>
<name>A0A3D9UM58_9MICO</name>
<dbReference type="Proteomes" id="UP000256253">
    <property type="component" value="Unassembled WGS sequence"/>
</dbReference>